<dbReference type="EMBL" id="JBHLTM010000008">
    <property type="protein sequence ID" value="MFC0683191.1"/>
    <property type="molecule type" value="Genomic_DNA"/>
</dbReference>
<dbReference type="InterPro" id="IPR054052">
    <property type="entry name" value="Y16Q-like"/>
</dbReference>
<protein>
    <recommendedName>
        <fullName evidence="3">Extradiol ring-cleavage dioxygenase LigAB LigA subunit domain-containing protein</fullName>
    </recommendedName>
</protein>
<dbReference type="Pfam" id="PF21825">
    <property type="entry name" value="crAss001_48"/>
    <property type="match status" value="1"/>
</dbReference>
<name>A0ABV6S2B0_9SPHN</name>
<organism evidence="1 2">
    <name type="scientific">Novosphingobium clariflavum</name>
    <dbReference type="NCBI Taxonomy" id="2029884"/>
    <lineage>
        <taxon>Bacteria</taxon>
        <taxon>Pseudomonadati</taxon>
        <taxon>Pseudomonadota</taxon>
        <taxon>Alphaproteobacteria</taxon>
        <taxon>Sphingomonadales</taxon>
        <taxon>Sphingomonadaceae</taxon>
        <taxon>Novosphingobium</taxon>
    </lineage>
</organism>
<evidence type="ECO:0000313" key="2">
    <source>
        <dbReference type="Proteomes" id="UP001589858"/>
    </source>
</evidence>
<keyword evidence="2" id="KW-1185">Reference proteome</keyword>
<accession>A0ABV6S2B0</accession>
<dbReference type="RefSeq" id="WP_267220651.1">
    <property type="nucleotide sequence ID" value="NZ_JAPCWC010000007.1"/>
</dbReference>
<proteinExistence type="predicted"/>
<evidence type="ECO:0008006" key="3">
    <source>
        <dbReference type="Google" id="ProtNLM"/>
    </source>
</evidence>
<dbReference type="Proteomes" id="UP001589858">
    <property type="component" value="Unassembled WGS sequence"/>
</dbReference>
<comment type="caution">
    <text evidence="1">The sequence shown here is derived from an EMBL/GenBank/DDBJ whole genome shotgun (WGS) entry which is preliminary data.</text>
</comment>
<evidence type="ECO:0000313" key="1">
    <source>
        <dbReference type="EMBL" id="MFC0683191.1"/>
    </source>
</evidence>
<sequence length="71" mass="7925">MSKPHVQRMAAEHKELAERTLKLSAFLNNPVFADLAAEDKDLLHAQYAAMGAYKTILMIRLSRAQAEEKAA</sequence>
<reference evidence="1 2" key="1">
    <citation type="submission" date="2024-09" db="EMBL/GenBank/DDBJ databases">
        <authorList>
            <person name="Sun Q."/>
            <person name="Mori K."/>
        </authorList>
    </citation>
    <scope>NUCLEOTIDE SEQUENCE [LARGE SCALE GENOMIC DNA]</scope>
    <source>
        <strain evidence="1 2">CICC 11035S</strain>
    </source>
</reference>
<gene>
    <name evidence="1" type="ORF">ACFFF8_01150</name>
</gene>